<dbReference type="PANTHER" id="PTHR13832:SF565">
    <property type="entry name" value="AT28366P-RELATED"/>
    <property type="match status" value="1"/>
</dbReference>
<feature type="compositionally biased region" description="Acidic residues" evidence="11">
    <location>
        <begin position="401"/>
        <end position="415"/>
    </location>
</feature>
<name>A0A409WR45_PSICY</name>
<reference evidence="13 14" key="1">
    <citation type="journal article" date="2018" name="Evol. Lett.">
        <title>Horizontal gene cluster transfer increased hallucinogenic mushroom diversity.</title>
        <authorList>
            <person name="Reynolds H.T."/>
            <person name="Vijayakumar V."/>
            <person name="Gluck-Thaler E."/>
            <person name="Korotkin H.B."/>
            <person name="Matheny P.B."/>
            <person name="Slot J.C."/>
        </authorList>
    </citation>
    <scope>NUCLEOTIDE SEQUENCE [LARGE SCALE GENOMIC DNA]</scope>
    <source>
        <strain evidence="13 14">2631</strain>
    </source>
</reference>
<evidence type="ECO:0000256" key="7">
    <source>
        <dbReference type="ARBA" id="ARBA00022912"/>
    </source>
</evidence>
<comment type="cofactor">
    <cofactor evidence="1">
        <name>Mn(2+)</name>
        <dbReference type="ChEBI" id="CHEBI:29035"/>
    </cofactor>
</comment>
<comment type="catalytic activity">
    <reaction evidence="9">
        <text>O-phospho-L-threonyl-[protein] + H2O = L-threonyl-[protein] + phosphate</text>
        <dbReference type="Rhea" id="RHEA:47004"/>
        <dbReference type="Rhea" id="RHEA-COMP:11060"/>
        <dbReference type="Rhea" id="RHEA-COMP:11605"/>
        <dbReference type="ChEBI" id="CHEBI:15377"/>
        <dbReference type="ChEBI" id="CHEBI:30013"/>
        <dbReference type="ChEBI" id="CHEBI:43474"/>
        <dbReference type="ChEBI" id="CHEBI:61977"/>
        <dbReference type="EC" id="3.1.3.16"/>
    </reaction>
    <physiologicalReaction direction="left-to-right" evidence="9">
        <dbReference type="Rhea" id="RHEA:47005"/>
    </physiologicalReaction>
</comment>
<dbReference type="Pfam" id="PF00481">
    <property type="entry name" value="PP2C"/>
    <property type="match status" value="1"/>
</dbReference>
<dbReference type="InParanoid" id="A0A409WR45"/>
<dbReference type="FunFam" id="3.60.40.10:FF:000016">
    <property type="entry name" value="Protein phosphatase 2C"/>
    <property type="match status" value="1"/>
</dbReference>
<dbReference type="PROSITE" id="PS51746">
    <property type="entry name" value="PPM_2"/>
    <property type="match status" value="1"/>
</dbReference>
<evidence type="ECO:0000256" key="2">
    <source>
        <dbReference type="ARBA" id="ARBA00001946"/>
    </source>
</evidence>
<evidence type="ECO:0000256" key="10">
    <source>
        <dbReference type="RuleBase" id="RU003465"/>
    </source>
</evidence>
<organism evidence="13 14">
    <name type="scientific">Psilocybe cyanescens</name>
    <dbReference type="NCBI Taxonomy" id="93625"/>
    <lineage>
        <taxon>Eukaryota</taxon>
        <taxon>Fungi</taxon>
        <taxon>Dikarya</taxon>
        <taxon>Basidiomycota</taxon>
        <taxon>Agaricomycotina</taxon>
        <taxon>Agaricomycetes</taxon>
        <taxon>Agaricomycetidae</taxon>
        <taxon>Agaricales</taxon>
        <taxon>Agaricineae</taxon>
        <taxon>Strophariaceae</taxon>
        <taxon>Psilocybe</taxon>
    </lineage>
</organism>
<sequence length="473" mass="51713">MGQTLSSPATKKTSETGSNSRFFYAISEMQGWRVTMEDAHATILDLDGSGDESKSNTFFAVYDGHGGSTVAKFAGQNVHKRLVSEETYKEKKFDVALKKAFLGTDEDLLANPAHTRDPSGCTAVAALVTADNKIYVANAGDSRSVISVKGEVKPLSYDHKPTNDTEKTRITLAGGYIEYGRVNGNLALSRALGDFEFKKNYTLGPEAQIITADPDITCHEITSEDEFLVLACDGIWDCLSSQQVVDFIRYQVSEGKELTEINEMIFDHILAPDTTSGAGIGCDNMTLLIVAITHGRSENEWYQWITKRVKSKHGYDTPSTVPQLYAQSRVQSFRARQEAIEAREKLRQTNKPAETGTLLDNEDFLRRYGLTVTTISGGLGGGISYKPGGNVTSDSGQLMFGDDDGSDEIDSDDEELRGGRSFFSETLGLGRSESPDPTKNLKAQLDEYEKDIKKDTDTDGDSNMQEGKPAAGD</sequence>
<comment type="similarity">
    <text evidence="3 10">Belongs to the PP2C family.</text>
</comment>
<keyword evidence="8" id="KW-0464">Manganese</keyword>
<evidence type="ECO:0000256" key="1">
    <source>
        <dbReference type="ARBA" id="ARBA00001936"/>
    </source>
</evidence>
<dbReference type="PANTHER" id="PTHR13832">
    <property type="entry name" value="PROTEIN PHOSPHATASE 2C"/>
    <property type="match status" value="1"/>
</dbReference>
<evidence type="ECO:0000256" key="8">
    <source>
        <dbReference type="ARBA" id="ARBA00023211"/>
    </source>
</evidence>
<dbReference type="AlphaFoldDB" id="A0A409WR45"/>
<evidence type="ECO:0000259" key="12">
    <source>
        <dbReference type="PROSITE" id="PS51746"/>
    </source>
</evidence>
<dbReference type="GO" id="GO:0046872">
    <property type="term" value="F:metal ion binding"/>
    <property type="evidence" value="ECO:0007669"/>
    <property type="project" value="UniProtKB-KW"/>
</dbReference>
<dbReference type="OrthoDB" id="10264738at2759"/>
<dbReference type="SMART" id="SM00332">
    <property type="entry name" value="PP2Cc"/>
    <property type="match status" value="1"/>
</dbReference>
<accession>A0A409WR45</accession>
<evidence type="ECO:0000256" key="9">
    <source>
        <dbReference type="ARBA" id="ARBA00048832"/>
    </source>
</evidence>
<keyword evidence="6 10" id="KW-0378">Hydrolase</keyword>
<evidence type="ECO:0000256" key="4">
    <source>
        <dbReference type="ARBA" id="ARBA00013081"/>
    </source>
</evidence>
<dbReference type="InterPro" id="IPR000222">
    <property type="entry name" value="PP2C_BS"/>
</dbReference>
<dbReference type="InterPro" id="IPR001932">
    <property type="entry name" value="PPM-type_phosphatase-like_dom"/>
</dbReference>
<dbReference type="PROSITE" id="PS01032">
    <property type="entry name" value="PPM_1"/>
    <property type="match status" value="1"/>
</dbReference>
<dbReference type="EMBL" id="NHYD01003293">
    <property type="protein sequence ID" value="PPQ80983.1"/>
    <property type="molecule type" value="Genomic_DNA"/>
</dbReference>
<evidence type="ECO:0000313" key="14">
    <source>
        <dbReference type="Proteomes" id="UP000283269"/>
    </source>
</evidence>
<evidence type="ECO:0000256" key="5">
    <source>
        <dbReference type="ARBA" id="ARBA00022723"/>
    </source>
</evidence>
<dbReference type="SUPFAM" id="SSF81606">
    <property type="entry name" value="PP2C-like"/>
    <property type="match status" value="1"/>
</dbReference>
<dbReference type="GO" id="GO:0004722">
    <property type="term" value="F:protein serine/threonine phosphatase activity"/>
    <property type="evidence" value="ECO:0007669"/>
    <property type="project" value="UniProtKB-EC"/>
</dbReference>
<protein>
    <recommendedName>
        <fullName evidence="4">protein-serine/threonine phosphatase</fullName>
        <ecNumber evidence="4">3.1.3.16</ecNumber>
    </recommendedName>
</protein>
<feature type="region of interest" description="Disordered" evidence="11">
    <location>
        <begin position="379"/>
        <end position="473"/>
    </location>
</feature>
<evidence type="ECO:0000313" key="13">
    <source>
        <dbReference type="EMBL" id="PPQ80983.1"/>
    </source>
</evidence>
<dbReference type="InterPro" id="IPR015655">
    <property type="entry name" value="PP2C"/>
</dbReference>
<feature type="domain" description="PPM-type phosphatase" evidence="12">
    <location>
        <begin position="23"/>
        <end position="292"/>
    </location>
</feature>
<proteinExistence type="inferred from homology"/>
<comment type="caution">
    <text evidence="13">The sequence shown here is derived from an EMBL/GenBank/DDBJ whole genome shotgun (WGS) entry which is preliminary data.</text>
</comment>
<evidence type="ECO:0000256" key="3">
    <source>
        <dbReference type="ARBA" id="ARBA00006702"/>
    </source>
</evidence>
<keyword evidence="7 10" id="KW-0904">Protein phosphatase</keyword>
<feature type="compositionally biased region" description="Basic and acidic residues" evidence="11">
    <location>
        <begin position="444"/>
        <end position="457"/>
    </location>
</feature>
<keyword evidence="5" id="KW-0479">Metal-binding</keyword>
<keyword evidence="14" id="KW-1185">Reference proteome</keyword>
<evidence type="ECO:0000256" key="11">
    <source>
        <dbReference type="SAM" id="MobiDB-lite"/>
    </source>
</evidence>
<dbReference type="Proteomes" id="UP000283269">
    <property type="component" value="Unassembled WGS sequence"/>
</dbReference>
<dbReference type="FunCoup" id="A0A409WR45">
    <property type="interactions" value="853"/>
</dbReference>
<dbReference type="InterPro" id="IPR036457">
    <property type="entry name" value="PPM-type-like_dom_sf"/>
</dbReference>
<comment type="cofactor">
    <cofactor evidence="2">
        <name>Mg(2+)</name>
        <dbReference type="ChEBI" id="CHEBI:18420"/>
    </cofactor>
</comment>
<evidence type="ECO:0000256" key="6">
    <source>
        <dbReference type="ARBA" id="ARBA00022801"/>
    </source>
</evidence>
<gene>
    <name evidence="13" type="ORF">CVT25_015136</name>
</gene>
<dbReference type="EC" id="3.1.3.16" evidence="4"/>
<dbReference type="CDD" id="cd00143">
    <property type="entry name" value="PP2Cc"/>
    <property type="match status" value="1"/>
</dbReference>
<dbReference type="Gene3D" id="3.60.40.10">
    <property type="entry name" value="PPM-type phosphatase domain"/>
    <property type="match status" value="1"/>
</dbReference>
<dbReference type="STRING" id="93625.A0A409WR45"/>